<evidence type="ECO:0000313" key="4">
    <source>
        <dbReference type="Proteomes" id="UP001327459"/>
    </source>
</evidence>
<name>A0ABZ0YWM3_9GAMM</name>
<dbReference type="EMBL" id="CP140153">
    <property type="protein sequence ID" value="WQH15611.1"/>
    <property type="molecule type" value="Genomic_DNA"/>
</dbReference>
<keyword evidence="1" id="KW-0472">Membrane</keyword>
<dbReference type="Gene3D" id="3.30.870.10">
    <property type="entry name" value="Endonuclease Chain A"/>
    <property type="match status" value="2"/>
</dbReference>
<dbReference type="Pfam" id="PF13091">
    <property type="entry name" value="PLDc_2"/>
    <property type="match status" value="1"/>
</dbReference>
<dbReference type="SUPFAM" id="SSF56024">
    <property type="entry name" value="Phospholipase D/nuclease"/>
    <property type="match status" value="2"/>
</dbReference>
<evidence type="ECO:0000256" key="1">
    <source>
        <dbReference type="SAM" id="Phobius"/>
    </source>
</evidence>
<keyword evidence="1" id="KW-1133">Transmembrane helix</keyword>
<sequence length="487" mass="54488">MRQHRYRPGKRTLMILLSIGLFAWLIVGSWHVYKPMPGGLDVATPWVPATEVTFLADTTYTGPDGKRVSDQQIFDAIVEMVDGTRERLVLDMFLFNDFAGEVTDGHRPLSAELTTALVEQKRRHPDLDAALITDPVNTVYGSIDSAHLERLRSAGVRVIITDLDRLRDPNPLWSGLWRLCCGWLESEPGSGWLPNPLTEDRASTLAAWMRLLNFKANHRKTVVADRGDNWIGLVTSANPHDASSRHGNVALRFAGPAALDLLSTEAAAARLSGAERAITLPSPPRGDYFEATEGRLRVLTEARIREAAVSIIEAAEDGERLDLAMFYLAHREIIEALKRAAARGVNLRVLLDPNHDAFGRQKSGIPNRPVGMELHRAGVEVRWCHTDGEQCHSKLLLHHAADGSARLLLGSANFTRRNLDNFNMETNVEWQAPPNHPALRAATGFFDTRWNNPDGERHSLPFEDYADDSSWRYWRYRVMEATGLSTF</sequence>
<dbReference type="InterPro" id="IPR025202">
    <property type="entry name" value="PLD-like_dom"/>
</dbReference>
<protein>
    <submittedName>
        <fullName evidence="3">Phospholipase D family protein</fullName>
    </submittedName>
</protein>
<keyword evidence="4" id="KW-1185">Reference proteome</keyword>
<dbReference type="CDD" id="cd09130">
    <property type="entry name" value="PLDc_unchar2_2"/>
    <property type="match status" value="1"/>
</dbReference>
<keyword evidence="1" id="KW-0812">Transmembrane</keyword>
<organism evidence="3 4">
    <name type="scientific">Guyparkeria halophila</name>
    <dbReference type="NCBI Taxonomy" id="47960"/>
    <lineage>
        <taxon>Bacteria</taxon>
        <taxon>Pseudomonadati</taxon>
        <taxon>Pseudomonadota</taxon>
        <taxon>Gammaproteobacteria</taxon>
        <taxon>Chromatiales</taxon>
        <taxon>Thioalkalibacteraceae</taxon>
        <taxon>Guyparkeria</taxon>
    </lineage>
</organism>
<gene>
    <name evidence="3" type="ORF">SR882_07520</name>
</gene>
<dbReference type="RefSeq" id="WP_322520638.1">
    <property type="nucleotide sequence ID" value="NZ_CP140153.1"/>
</dbReference>
<proteinExistence type="predicted"/>
<feature type="transmembrane region" description="Helical" evidence="1">
    <location>
        <begin position="12"/>
        <end position="33"/>
    </location>
</feature>
<evidence type="ECO:0000259" key="2">
    <source>
        <dbReference type="Pfam" id="PF13091"/>
    </source>
</evidence>
<accession>A0ABZ0YWM3</accession>
<feature type="domain" description="Phospholipase D-like" evidence="2">
    <location>
        <begin position="311"/>
        <end position="433"/>
    </location>
</feature>
<reference evidence="3 4" key="1">
    <citation type="submission" date="2023-11" db="EMBL/GenBank/DDBJ databases">
        <title>MicrobeMod: A computational toolkit for identifying prokaryotic methylation and restriction-modification with nanopore sequencing.</title>
        <authorList>
            <person name="Crits-Christoph A."/>
            <person name="Kang S.C."/>
            <person name="Lee H."/>
            <person name="Ostrov N."/>
        </authorList>
    </citation>
    <scope>NUCLEOTIDE SEQUENCE [LARGE SCALE GENOMIC DNA]</scope>
    <source>
        <strain evidence="3 4">ATCC 49870</strain>
    </source>
</reference>
<dbReference type="Proteomes" id="UP001327459">
    <property type="component" value="Chromosome"/>
</dbReference>
<dbReference type="CDD" id="cd09129">
    <property type="entry name" value="PLDc_unchar2_1"/>
    <property type="match status" value="1"/>
</dbReference>
<evidence type="ECO:0000313" key="3">
    <source>
        <dbReference type="EMBL" id="WQH15611.1"/>
    </source>
</evidence>